<evidence type="ECO:0000256" key="2">
    <source>
        <dbReference type="ARBA" id="ARBA00023136"/>
    </source>
</evidence>
<dbReference type="InterPro" id="IPR008733">
    <property type="entry name" value="PEX11"/>
</dbReference>
<evidence type="ECO:0000256" key="4">
    <source>
        <dbReference type="ARBA" id="ARBA00046271"/>
    </source>
</evidence>
<keyword evidence="3" id="KW-0576">Peroxisome</keyword>
<dbReference type="OrthoDB" id="411017at2759"/>
<dbReference type="Pfam" id="PF05648">
    <property type="entry name" value="PEX11"/>
    <property type="match status" value="1"/>
</dbReference>
<evidence type="ECO:0000256" key="3">
    <source>
        <dbReference type="ARBA" id="ARBA00023140"/>
    </source>
</evidence>
<keyword evidence="2" id="KW-0472">Membrane</keyword>
<protein>
    <submittedName>
        <fullName evidence="5">Peroxisomal membrane 11A-like</fullName>
    </submittedName>
</protein>
<accession>A0A6S7JD63</accession>
<reference evidence="5" key="1">
    <citation type="submission" date="2020-04" db="EMBL/GenBank/DDBJ databases">
        <authorList>
            <person name="Alioto T."/>
            <person name="Alioto T."/>
            <person name="Gomez Garrido J."/>
        </authorList>
    </citation>
    <scope>NUCLEOTIDE SEQUENCE</scope>
    <source>
        <strain evidence="5">A484AB</strain>
    </source>
</reference>
<evidence type="ECO:0000256" key="1">
    <source>
        <dbReference type="ARBA" id="ARBA00022593"/>
    </source>
</evidence>
<dbReference type="GO" id="GO:0005778">
    <property type="term" value="C:peroxisomal membrane"/>
    <property type="evidence" value="ECO:0007669"/>
    <property type="project" value="UniProtKB-SubCell"/>
</dbReference>
<comment type="caution">
    <text evidence="5">The sequence shown here is derived from an EMBL/GenBank/DDBJ whole genome shotgun (WGS) entry which is preliminary data.</text>
</comment>
<dbReference type="Proteomes" id="UP001152795">
    <property type="component" value="Unassembled WGS sequence"/>
</dbReference>
<gene>
    <name evidence="5" type="ORF">PACLA_8A077091</name>
</gene>
<keyword evidence="6" id="KW-1185">Reference proteome</keyword>
<sequence>MDLIAPIVKYNSQTVGRDKLCRTIQYTTKLLGYLLQKHGATADTVKLIKTVEVHISTSRKLFRIGKYLDMLQGAFRNLSVKDTALRLLVVSARLTRVLYFLVDQIVWATRLGIYKSNPKAWSKFQAKIWSVALILCVTRNMYDIYNLVRAADKKNEDPGSEAVCWYEKFKTRPEVLVDTVKNCADFLIPLNIIGVIEINNGIVGVLGLISSLAGASTVWEPTLKLKP</sequence>
<dbReference type="AlphaFoldDB" id="A0A6S7JD63"/>
<comment type="subcellular location">
    <subcellularLocation>
        <location evidence="4">Peroxisome membrane</location>
    </subcellularLocation>
</comment>
<proteinExistence type="predicted"/>
<dbReference type="PANTHER" id="PTHR12652">
    <property type="entry name" value="PEROXISOMAL BIOGENESIS FACTOR 11"/>
    <property type="match status" value="1"/>
</dbReference>
<dbReference type="GO" id="GO:0016559">
    <property type="term" value="P:peroxisome fission"/>
    <property type="evidence" value="ECO:0007669"/>
    <property type="project" value="InterPro"/>
</dbReference>
<name>A0A6S7JD63_PARCT</name>
<dbReference type="EMBL" id="CACRXK020015360">
    <property type="protein sequence ID" value="CAB4028261.1"/>
    <property type="molecule type" value="Genomic_DNA"/>
</dbReference>
<evidence type="ECO:0000313" key="5">
    <source>
        <dbReference type="EMBL" id="CAB4028261.1"/>
    </source>
</evidence>
<evidence type="ECO:0000313" key="6">
    <source>
        <dbReference type="Proteomes" id="UP001152795"/>
    </source>
</evidence>
<dbReference type="PANTHER" id="PTHR12652:SF50">
    <property type="entry name" value="PEROXIN 11"/>
    <property type="match status" value="1"/>
</dbReference>
<organism evidence="5 6">
    <name type="scientific">Paramuricea clavata</name>
    <name type="common">Red gorgonian</name>
    <name type="synonym">Violescent sea-whip</name>
    <dbReference type="NCBI Taxonomy" id="317549"/>
    <lineage>
        <taxon>Eukaryota</taxon>
        <taxon>Metazoa</taxon>
        <taxon>Cnidaria</taxon>
        <taxon>Anthozoa</taxon>
        <taxon>Octocorallia</taxon>
        <taxon>Malacalcyonacea</taxon>
        <taxon>Plexauridae</taxon>
        <taxon>Paramuricea</taxon>
    </lineage>
</organism>
<keyword evidence="1" id="KW-0962">Peroxisome biogenesis</keyword>